<evidence type="ECO:0000313" key="1">
    <source>
        <dbReference type="EMBL" id="KAJ9583199.1"/>
    </source>
</evidence>
<organism evidence="1 2">
    <name type="scientific">Diploptera punctata</name>
    <name type="common">Pacific beetle cockroach</name>
    <dbReference type="NCBI Taxonomy" id="6984"/>
    <lineage>
        <taxon>Eukaryota</taxon>
        <taxon>Metazoa</taxon>
        <taxon>Ecdysozoa</taxon>
        <taxon>Arthropoda</taxon>
        <taxon>Hexapoda</taxon>
        <taxon>Insecta</taxon>
        <taxon>Pterygota</taxon>
        <taxon>Neoptera</taxon>
        <taxon>Polyneoptera</taxon>
        <taxon>Dictyoptera</taxon>
        <taxon>Blattodea</taxon>
        <taxon>Blaberoidea</taxon>
        <taxon>Blaberidae</taxon>
        <taxon>Diplopterinae</taxon>
        <taxon>Diploptera</taxon>
    </lineage>
</organism>
<sequence length="59" mass="7040">FHKRSYYDDLEEDFLGVGHSLETCNSKTTLENAERSLWRNTEITGHVELYFVKITRKNF</sequence>
<feature type="non-terminal residue" evidence="1">
    <location>
        <position position="1"/>
    </location>
</feature>
<reference evidence="1" key="2">
    <citation type="submission" date="2023-05" db="EMBL/GenBank/DDBJ databases">
        <authorList>
            <person name="Fouks B."/>
        </authorList>
    </citation>
    <scope>NUCLEOTIDE SEQUENCE</scope>
    <source>
        <strain evidence="1">Stay&amp;Tobe</strain>
        <tissue evidence="1">Testes</tissue>
    </source>
</reference>
<accession>A0AAD8EAY6</accession>
<dbReference type="AlphaFoldDB" id="A0AAD8EAY6"/>
<keyword evidence="2" id="KW-1185">Reference proteome</keyword>
<dbReference type="EMBL" id="JASPKZ010007645">
    <property type="protein sequence ID" value="KAJ9583199.1"/>
    <property type="molecule type" value="Genomic_DNA"/>
</dbReference>
<comment type="caution">
    <text evidence="1">The sequence shown here is derived from an EMBL/GenBank/DDBJ whole genome shotgun (WGS) entry which is preliminary data.</text>
</comment>
<feature type="non-terminal residue" evidence="1">
    <location>
        <position position="59"/>
    </location>
</feature>
<proteinExistence type="predicted"/>
<name>A0AAD8EAY6_DIPPU</name>
<protein>
    <submittedName>
        <fullName evidence="1">Uncharacterized protein</fullName>
    </submittedName>
</protein>
<gene>
    <name evidence="1" type="ORF">L9F63_022470</name>
</gene>
<evidence type="ECO:0000313" key="2">
    <source>
        <dbReference type="Proteomes" id="UP001233999"/>
    </source>
</evidence>
<reference evidence="1" key="1">
    <citation type="journal article" date="2023" name="IScience">
        <title>Live-bearing cockroach genome reveals convergent evolutionary mechanisms linked to viviparity in insects and beyond.</title>
        <authorList>
            <person name="Fouks B."/>
            <person name="Harrison M.C."/>
            <person name="Mikhailova A.A."/>
            <person name="Marchal E."/>
            <person name="English S."/>
            <person name="Carruthers M."/>
            <person name="Jennings E.C."/>
            <person name="Chiamaka E.L."/>
            <person name="Frigard R.A."/>
            <person name="Pippel M."/>
            <person name="Attardo G.M."/>
            <person name="Benoit J.B."/>
            <person name="Bornberg-Bauer E."/>
            <person name="Tobe S.S."/>
        </authorList>
    </citation>
    <scope>NUCLEOTIDE SEQUENCE</scope>
    <source>
        <strain evidence="1">Stay&amp;Tobe</strain>
    </source>
</reference>
<dbReference type="Proteomes" id="UP001233999">
    <property type="component" value="Unassembled WGS sequence"/>
</dbReference>